<dbReference type="InterPro" id="IPR016055">
    <property type="entry name" value="A-D-PHexomutase_a/b/a-I/II/III"/>
</dbReference>
<feature type="domain" description="Alpha-D-phosphohexomutase alpha/beta/alpha" evidence="7">
    <location>
        <begin position="44"/>
        <end position="96"/>
    </location>
</feature>
<keyword evidence="10" id="KW-1185">Reference proteome</keyword>
<evidence type="ECO:0000259" key="8">
    <source>
        <dbReference type="Pfam" id="PF21404"/>
    </source>
</evidence>
<evidence type="ECO:0008006" key="11">
    <source>
        <dbReference type="Google" id="ProtNLM"/>
    </source>
</evidence>
<dbReference type="PANTHER" id="PTHR45955">
    <property type="entry name" value="PHOSPHOACETYLGLUCOSAMINE MUTASE"/>
    <property type="match status" value="1"/>
</dbReference>
<dbReference type="InterPro" id="IPR049022">
    <property type="entry name" value="AMG1_III"/>
</dbReference>
<proteinExistence type="inferred from homology"/>
<feature type="domain" description="Phosphoacetylglucosamine mutase AMG1" evidence="8">
    <location>
        <begin position="261"/>
        <end position="406"/>
    </location>
</feature>
<dbReference type="InterPro" id="IPR005843">
    <property type="entry name" value="A-D-PHexomutase_C"/>
</dbReference>
<dbReference type="InterPro" id="IPR005844">
    <property type="entry name" value="A-D-PHexomutase_a/b/a-I"/>
</dbReference>
<dbReference type="GO" id="GO:0046872">
    <property type="term" value="F:metal ion binding"/>
    <property type="evidence" value="ECO:0007669"/>
    <property type="project" value="UniProtKB-KW"/>
</dbReference>
<evidence type="ECO:0000256" key="3">
    <source>
        <dbReference type="ARBA" id="ARBA00022723"/>
    </source>
</evidence>
<feature type="domain" description="Alpha-D-phosphohexomutase C-terminal" evidence="6">
    <location>
        <begin position="443"/>
        <end position="497"/>
    </location>
</feature>
<comment type="cofactor">
    <cofactor evidence="1">
        <name>Mg(2+)</name>
        <dbReference type="ChEBI" id="CHEBI:18420"/>
    </cofactor>
</comment>
<keyword evidence="4" id="KW-0460">Magnesium</keyword>
<dbReference type="EMBL" id="KV919819">
    <property type="protein sequence ID" value="OSX69066.1"/>
    <property type="molecule type" value="Genomic_DNA"/>
</dbReference>
<comment type="similarity">
    <text evidence="2">Belongs to the phosphohexose mutase family.</text>
</comment>
<keyword evidence="3" id="KW-0479">Metal-binding</keyword>
<dbReference type="Gene3D" id="3.40.120.10">
    <property type="entry name" value="Alpha-D-Glucose-1,6-Bisphosphate, subunit A, domain 3"/>
    <property type="match status" value="1"/>
</dbReference>
<dbReference type="InterPro" id="IPR036900">
    <property type="entry name" value="A-D-PHexomutase_C_sf"/>
</dbReference>
<dbReference type="GO" id="GO:0005975">
    <property type="term" value="P:carbohydrate metabolic process"/>
    <property type="evidence" value="ECO:0007669"/>
    <property type="project" value="InterPro"/>
</dbReference>
<protein>
    <recommendedName>
        <fullName evidence="11">Phosphoacetylglucosamine mutase</fullName>
    </recommendedName>
</protein>
<evidence type="ECO:0000259" key="7">
    <source>
        <dbReference type="Pfam" id="PF02878"/>
    </source>
</evidence>
<evidence type="ECO:0000313" key="10">
    <source>
        <dbReference type="Proteomes" id="UP000218209"/>
    </source>
</evidence>
<dbReference type="OrthoDB" id="1928at2759"/>
<dbReference type="Pfam" id="PF21404">
    <property type="entry name" value="AMG1_III"/>
    <property type="match status" value="1"/>
</dbReference>
<evidence type="ECO:0000256" key="5">
    <source>
        <dbReference type="ARBA" id="ARBA00023235"/>
    </source>
</evidence>
<organism evidence="9 10">
    <name type="scientific">Porphyra umbilicalis</name>
    <name type="common">Purple laver</name>
    <name type="synonym">Red alga</name>
    <dbReference type="NCBI Taxonomy" id="2786"/>
    <lineage>
        <taxon>Eukaryota</taxon>
        <taxon>Rhodophyta</taxon>
        <taxon>Bangiophyceae</taxon>
        <taxon>Bangiales</taxon>
        <taxon>Bangiaceae</taxon>
        <taxon>Porphyra</taxon>
    </lineage>
</organism>
<gene>
    <name evidence="9" type="ORF">BU14_1908s0002</name>
</gene>
<evidence type="ECO:0000256" key="4">
    <source>
        <dbReference type="ARBA" id="ARBA00022842"/>
    </source>
</evidence>
<evidence type="ECO:0000256" key="1">
    <source>
        <dbReference type="ARBA" id="ARBA00001946"/>
    </source>
</evidence>
<dbReference type="PANTHER" id="PTHR45955:SF1">
    <property type="entry name" value="PHOSPHOACETYLGLUCOSAMINE MUTASE"/>
    <property type="match status" value="1"/>
</dbReference>
<dbReference type="Pfam" id="PF00408">
    <property type="entry name" value="PGM_PMM_IV"/>
    <property type="match status" value="1"/>
</dbReference>
<evidence type="ECO:0000313" key="9">
    <source>
        <dbReference type="EMBL" id="OSX69066.1"/>
    </source>
</evidence>
<reference evidence="9 10" key="1">
    <citation type="submission" date="2017-03" db="EMBL/GenBank/DDBJ databases">
        <title>WGS assembly of Porphyra umbilicalis.</title>
        <authorList>
            <person name="Brawley S.H."/>
            <person name="Blouin N.A."/>
            <person name="Ficko-Blean E."/>
            <person name="Wheeler G.L."/>
            <person name="Lohr M."/>
            <person name="Goodson H.V."/>
            <person name="Jenkins J.W."/>
            <person name="Blaby-Haas C.E."/>
            <person name="Helliwell K.E."/>
            <person name="Chan C."/>
            <person name="Marriage T."/>
            <person name="Bhattacharya D."/>
            <person name="Klein A.S."/>
            <person name="Badis Y."/>
            <person name="Brodie J."/>
            <person name="Cao Y."/>
            <person name="Collen J."/>
            <person name="Dittami S.M."/>
            <person name="Gachon C.M."/>
            <person name="Green B.R."/>
            <person name="Karpowicz S."/>
            <person name="Kim J.W."/>
            <person name="Kudahl U."/>
            <person name="Lin S."/>
            <person name="Michel G."/>
            <person name="Mittag M."/>
            <person name="Olson B.J."/>
            <person name="Pangilinan J."/>
            <person name="Peng Y."/>
            <person name="Qiu H."/>
            <person name="Shu S."/>
            <person name="Singer J.T."/>
            <person name="Smith A.G."/>
            <person name="Sprecher B.N."/>
            <person name="Wagner V."/>
            <person name="Wang W."/>
            <person name="Wang Z.-Y."/>
            <person name="Yan J."/>
            <person name="Yarish C."/>
            <person name="Zoeuner-Riek S."/>
            <person name="Zhuang Y."/>
            <person name="Zou Y."/>
            <person name="Lindquist E.A."/>
            <person name="Grimwood J."/>
            <person name="Barry K."/>
            <person name="Rokhsar D.S."/>
            <person name="Schmutz J."/>
            <person name="Stiller J.W."/>
            <person name="Grossman A.R."/>
            <person name="Prochnik S.E."/>
        </authorList>
    </citation>
    <scope>NUCLEOTIDE SEQUENCE [LARGE SCALE GENOMIC DNA]</scope>
    <source>
        <strain evidence="9">4086291</strain>
    </source>
</reference>
<dbReference type="GO" id="GO:0006048">
    <property type="term" value="P:UDP-N-acetylglucosamine biosynthetic process"/>
    <property type="evidence" value="ECO:0007669"/>
    <property type="project" value="TreeGrafter"/>
</dbReference>
<evidence type="ECO:0000259" key="6">
    <source>
        <dbReference type="Pfam" id="PF00408"/>
    </source>
</evidence>
<dbReference type="Gene3D" id="3.30.310.50">
    <property type="entry name" value="Alpha-D-phosphohexomutase, C-terminal domain"/>
    <property type="match status" value="1"/>
</dbReference>
<dbReference type="GO" id="GO:0004610">
    <property type="term" value="F:phosphoacetylglucosamine mutase activity"/>
    <property type="evidence" value="ECO:0007669"/>
    <property type="project" value="TreeGrafter"/>
</dbReference>
<keyword evidence="5" id="KW-0413">Isomerase</keyword>
<dbReference type="AlphaFoldDB" id="A0A1X6NKQ8"/>
<evidence type="ECO:0000256" key="2">
    <source>
        <dbReference type="ARBA" id="ARBA00010231"/>
    </source>
</evidence>
<dbReference type="SUPFAM" id="SSF55957">
    <property type="entry name" value="Phosphoglucomutase, C-terminal domain"/>
    <property type="match status" value="1"/>
</dbReference>
<dbReference type="FunFam" id="3.30.310.50:FF:000003">
    <property type="entry name" value="Phosphoacetylglucosamine mutase"/>
    <property type="match status" value="1"/>
</dbReference>
<dbReference type="SUPFAM" id="SSF53738">
    <property type="entry name" value="Phosphoglucomutase, first 3 domains"/>
    <property type="match status" value="1"/>
</dbReference>
<accession>A0A1X6NKQ8</accession>
<dbReference type="Proteomes" id="UP000218209">
    <property type="component" value="Unassembled WGS sequence"/>
</dbReference>
<dbReference type="Pfam" id="PF02878">
    <property type="entry name" value="PGM_PMM_I"/>
    <property type="match status" value="1"/>
</dbReference>
<sequence>MLEAAWEPPPTAAVNALTVDAVMDLPPALAARHSVPLVTPPNAPHTATVVIGRDTRPSSPVLAAALASAISSLGATVVDVGLATTPAVHFIVRRRHRAAVGRGPPPPSTPAAELAAYATHYADAYVALLAAAGDGAAAAAAAAGPLIVDASCGVGATVVAGADSPVAAALGGRLRVVNGLGGGGRLNDRVGAEYVHKRGCLPVVYPTDADALFADPPPALGGWAGAYEGEPPPGGDVGLVASLDGDADRLVLYHPTTGVLDGDRFTVLTAAFVAETAAAAGVAVAIGVAHTAYSNGAAGDALRAMAGVSVLPALTGVKHQEAVVRADGIDVGIYWEPNGHGTVLFTDGFLERLRAAAGGAGGGDAAAARRRAAATLLAVADVANQAVGDGVANLLLVDALLAIRRWSAVDWVAATYAARAAVNVAVRVADKGVVTTADFDTRVVEPPALAEAVTAAVKATPGGRSFVRPSGTEDIVRVYAEAEGEAAAQRLADTVVAAVKRTCGGA</sequence>
<name>A0A1X6NKQ8_PORUM</name>